<dbReference type="Pfam" id="PF00379">
    <property type="entry name" value="Chitin_bind_4"/>
    <property type="match status" value="1"/>
</dbReference>
<comment type="caution">
    <text evidence="5">The sequence shown here is derived from an EMBL/GenBank/DDBJ whole genome shotgun (WGS) entry which is preliminary data.</text>
</comment>
<sequence length="171" mass="18386">MNIIYNLAIVTFSVSVWSMPQAQRVAHPQTSNTAIPIISQSGSVGADGSFNFTYETGNGIHVQEGGYLKKGEARLNDGSQSADGNDGDIQVIVGAFAYKSPDGTDIQLQYTADENGFHPVGAHLPTPPPIPPEIQRALTLLPQSDPHEAQQSNVNGPHQQFNQQTNSPFNF</sequence>
<name>A0AAN7Q597_9COLE</name>
<feature type="signal peptide" evidence="4">
    <location>
        <begin position="1"/>
        <end position="18"/>
    </location>
</feature>
<dbReference type="PANTHER" id="PTHR10380">
    <property type="entry name" value="CUTICLE PROTEIN"/>
    <property type="match status" value="1"/>
</dbReference>
<reference evidence="6" key="1">
    <citation type="submission" date="2023-01" db="EMBL/GenBank/DDBJ databases">
        <title>Key to firefly adult light organ development and bioluminescence: homeobox transcription factors regulate luciferase expression and transportation to peroxisome.</title>
        <authorList>
            <person name="Fu X."/>
        </authorList>
    </citation>
    <scope>NUCLEOTIDE SEQUENCE [LARGE SCALE GENOMIC DNA]</scope>
</reference>
<keyword evidence="1 2" id="KW-0193">Cuticle</keyword>
<dbReference type="PROSITE" id="PS51155">
    <property type="entry name" value="CHIT_BIND_RR_2"/>
    <property type="match status" value="1"/>
</dbReference>
<dbReference type="AlphaFoldDB" id="A0AAN7Q597"/>
<evidence type="ECO:0000256" key="2">
    <source>
        <dbReference type="PROSITE-ProRule" id="PRU00497"/>
    </source>
</evidence>
<proteinExistence type="predicted"/>
<dbReference type="GO" id="GO:0008010">
    <property type="term" value="F:structural constituent of chitin-based larval cuticle"/>
    <property type="evidence" value="ECO:0007669"/>
    <property type="project" value="TreeGrafter"/>
</dbReference>
<evidence type="ECO:0000313" key="5">
    <source>
        <dbReference type="EMBL" id="KAK4880460.1"/>
    </source>
</evidence>
<dbReference type="Proteomes" id="UP001353858">
    <property type="component" value="Unassembled WGS sequence"/>
</dbReference>
<evidence type="ECO:0000313" key="6">
    <source>
        <dbReference type="Proteomes" id="UP001353858"/>
    </source>
</evidence>
<keyword evidence="4" id="KW-0732">Signal</keyword>
<evidence type="ECO:0000256" key="3">
    <source>
        <dbReference type="SAM" id="MobiDB-lite"/>
    </source>
</evidence>
<dbReference type="InterPro" id="IPR031311">
    <property type="entry name" value="CHIT_BIND_RR_consensus"/>
</dbReference>
<keyword evidence="6" id="KW-1185">Reference proteome</keyword>
<dbReference type="PROSITE" id="PS00233">
    <property type="entry name" value="CHIT_BIND_RR_1"/>
    <property type="match status" value="1"/>
</dbReference>
<dbReference type="InterPro" id="IPR050468">
    <property type="entry name" value="Cuticle_Struct_Prot"/>
</dbReference>
<dbReference type="PANTHER" id="PTHR10380:SF241">
    <property type="entry name" value="CUTICULAR PROTEIN 47EG-RELATED"/>
    <property type="match status" value="1"/>
</dbReference>
<evidence type="ECO:0000256" key="1">
    <source>
        <dbReference type="ARBA" id="ARBA00022460"/>
    </source>
</evidence>
<feature type="compositionally biased region" description="Polar residues" evidence="3">
    <location>
        <begin position="149"/>
        <end position="171"/>
    </location>
</feature>
<organism evidence="5 6">
    <name type="scientific">Aquatica leii</name>
    <dbReference type="NCBI Taxonomy" id="1421715"/>
    <lineage>
        <taxon>Eukaryota</taxon>
        <taxon>Metazoa</taxon>
        <taxon>Ecdysozoa</taxon>
        <taxon>Arthropoda</taxon>
        <taxon>Hexapoda</taxon>
        <taxon>Insecta</taxon>
        <taxon>Pterygota</taxon>
        <taxon>Neoptera</taxon>
        <taxon>Endopterygota</taxon>
        <taxon>Coleoptera</taxon>
        <taxon>Polyphaga</taxon>
        <taxon>Elateriformia</taxon>
        <taxon>Elateroidea</taxon>
        <taxon>Lampyridae</taxon>
        <taxon>Luciolinae</taxon>
        <taxon>Aquatica</taxon>
    </lineage>
</organism>
<dbReference type="EMBL" id="JARPUR010000003">
    <property type="protein sequence ID" value="KAK4880460.1"/>
    <property type="molecule type" value="Genomic_DNA"/>
</dbReference>
<protein>
    <submittedName>
        <fullName evidence="5">Uncharacterized protein</fullName>
    </submittedName>
</protein>
<dbReference type="InterPro" id="IPR000618">
    <property type="entry name" value="Insect_cuticle"/>
</dbReference>
<feature type="chain" id="PRO_5042953623" evidence="4">
    <location>
        <begin position="19"/>
        <end position="171"/>
    </location>
</feature>
<evidence type="ECO:0000256" key="4">
    <source>
        <dbReference type="SAM" id="SignalP"/>
    </source>
</evidence>
<accession>A0AAN7Q597</accession>
<gene>
    <name evidence="5" type="ORF">RN001_008606</name>
</gene>
<dbReference type="GO" id="GO:0062129">
    <property type="term" value="C:chitin-based extracellular matrix"/>
    <property type="evidence" value="ECO:0007669"/>
    <property type="project" value="TreeGrafter"/>
</dbReference>
<feature type="region of interest" description="Disordered" evidence="3">
    <location>
        <begin position="144"/>
        <end position="171"/>
    </location>
</feature>